<keyword evidence="2" id="KW-0813">Transport</keyword>
<comment type="similarity">
    <text evidence="1">Belongs to the ABC transporter superfamily.</text>
</comment>
<dbReference type="InterPro" id="IPR003439">
    <property type="entry name" value="ABC_transporter-like_ATP-bd"/>
</dbReference>
<dbReference type="Pfam" id="PF00005">
    <property type="entry name" value="ABC_tran"/>
    <property type="match status" value="1"/>
</dbReference>
<dbReference type="InterPro" id="IPR029439">
    <property type="entry name" value="Wzt_C"/>
</dbReference>
<dbReference type="Pfam" id="PF14524">
    <property type="entry name" value="Wzt_C"/>
    <property type="match status" value="1"/>
</dbReference>
<sequence length="418" mass="45634">MTVSLQVEGLGKKYSLGTTRADSLREAATQALRRAPRRATGRDRQPAREPFWALRDVSFEVQQGQVVGLVGANGAGKSTLLKVLSRITEPSSGRALVRGRVGSLLEVGTGFHPELTGRENIYLNGAILGMRRHEIDRRMDEIVAFAEVDRFLSTPVKHYSDGMYLRLAFAVAAHLEPDILLVDEVLAVGDARFQRKCLGKISDIADRDGRTVLVVSHNMGAIQRLCERSLLLEGGRLVKAGPTRDIVAHYLHDELVGSGPHQWIDVSAAPRRGTGQVRFVAARYTSANEQTGFRPYPDGRVEFELEVDASEACTVPSFGVVFSDRNGAKLVNADVLTRGLELRLKPGRNFVKLTIDELHLVAGTYAVTLWAGDLVGVGYDLVEPAFDLDVVEFESVGFGVTPGAEYGAVTCRLNLEVL</sequence>
<evidence type="ECO:0000256" key="4">
    <source>
        <dbReference type="ARBA" id="ARBA00022840"/>
    </source>
</evidence>
<evidence type="ECO:0000256" key="3">
    <source>
        <dbReference type="ARBA" id="ARBA00022741"/>
    </source>
</evidence>
<evidence type="ECO:0000256" key="2">
    <source>
        <dbReference type="ARBA" id="ARBA00022448"/>
    </source>
</evidence>
<reference evidence="6" key="1">
    <citation type="submission" date="2020-02" db="EMBL/GenBank/DDBJ databases">
        <authorList>
            <person name="Meier V. D."/>
        </authorList>
    </citation>
    <scope>NUCLEOTIDE SEQUENCE</scope>
    <source>
        <strain evidence="6">AVDCRST_MAG34</strain>
    </source>
</reference>
<dbReference type="Gene3D" id="2.70.50.60">
    <property type="entry name" value="abc- transporter (atp binding component) like domain"/>
    <property type="match status" value="1"/>
</dbReference>
<dbReference type="GO" id="GO:0140359">
    <property type="term" value="F:ABC-type transporter activity"/>
    <property type="evidence" value="ECO:0007669"/>
    <property type="project" value="InterPro"/>
</dbReference>
<dbReference type="InterPro" id="IPR050683">
    <property type="entry name" value="Bact_Polysacc_Export_ATP-bd"/>
</dbReference>
<dbReference type="PROSITE" id="PS50893">
    <property type="entry name" value="ABC_TRANSPORTER_2"/>
    <property type="match status" value="1"/>
</dbReference>
<name>A0A6J4MIQ7_9ACTN</name>
<dbReference type="SUPFAM" id="SSF52540">
    <property type="entry name" value="P-loop containing nucleoside triphosphate hydrolases"/>
    <property type="match status" value="1"/>
</dbReference>
<dbReference type="InterPro" id="IPR015860">
    <property type="entry name" value="ABC_transpr_TagH-like"/>
</dbReference>
<dbReference type="SMART" id="SM00382">
    <property type="entry name" value="AAA"/>
    <property type="match status" value="1"/>
</dbReference>
<dbReference type="GO" id="GO:0016887">
    <property type="term" value="F:ATP hydrolysis activity"/>
    <property type="evidence" value="ECO:0007669"/>
    <property type="project" value="InterPro"/>
</dbReference>
<dbReference type="PANTHER" id="PTHR46743:SF2">
    <property type="entry name" value="TEICHOIC ACIDS EXPORT ATP-BINDING PROTEIN TAGH"/>
    <property type="match status" value="1"/>
</dbReference>
<accession>A0A6J4MIQ7</accession>
<gene>
    <name evidence="6" type="ORF">AVDCRST_MAG34-2131</name>
</gene>
<proteinExistence type="inferred from homology"/>
<organism evidence="6">
    <name type="scientific">uncultured Nocardioidaceae bacterium</name>
    <dbReference type="NCBI Taxonomy" id="253824"/>
    <lineage>
        <taxon>Bacteria</taxon>
        <taxon>Bacillati</taxon>
        <taxon>Actinomycetota</taxon>
        <taxon>Actinomycetes</taxon>
        <taxon>Propionibacteriales</taxon>
        <taxon>Nocardioidaceae</taxon>
        <taxon>environmental samples</taxon>
    </lineage>
</organism>
<dbReference type="CDD" id="cd03220">
    <property type="entry name" value="ABC_KpsT_Wzt"/>
    <property type="match status" value="1"/>
</dbReference>
<dbReference type="GO" id="GO:0005524">
    <property type="term" value="F:ATP binding"/>
    <property type="evidence" value="ECO:0007669"/>
    <property type="project" value="UniProtKB-KW"/>
</dbReference>
<dbReference type="EMBL" id="CADCUI010000052">
    <property type="protein sequence ID" value="CAA9356505.1"/>
    <property type="molecule type" value="Genomic_DNA"/>
</dbReference>
<dbReference type="Gene3D" id="3.40.50.300">
    <property type="entry name" value="P-loop containing nucleotide triphosphate hydrolases"/>
    <property type="match status" value="1"/>
</dbReference>
<evidence type="ECO:0000313" key="6">
    <source>
        <dbReference type="EMBL" id="CAA9356505.1"/>
    </source>
</evidence>
<dbReference type="InterPro" id="IPR003593">
    <property type="entry name" value="AAA+_ATPase"/>
</dbReference>
<keyword evidence="4 6" id="KW-0067">ATP-binding</keyword>
<dbReference type="InterPro" id="IPR027417">
    <property type="entry name" value="P-loop_NTPase"/>
</dbReference>
<dbReference type="AlphaFoldDB" id="A0A6J4MIQ7"/>
<evidence type="ECO:0000256" key="1">
    <source>
        <dbReference type="ARBA" id="ARBA00005417"/>
    </source>
</evidence>
<keyword evidence="3" id="KW-0547">Nucleotide-binding</keyword>
<dbReference type="GO" id="GO:0016020">
    <property type="term" value="C:membrane"/>
    <property type="evidence" value="ECO:0007669"/>
    <property type="project" value="InterPro"/>
</dbReference>
<dbReference type="PANTHER" id="PTHR46743">
    <property type="entry name" value="TEICHOIC ACIDS EXPORT ATP-BINDING PROTEIN TAGH"/>
    <property type="match status" value="1"/>
</dbReference>
<protein>
    <submittedName>
        <fullName evidence="6">ABC transporter, ATP-binding protein</fullName>
    </submittedName>
</protein>
<feature type="domain" description="ABC transporter" evidence="5">
    <location>
        <begin position="32"/>
        <end position="259"/>
    </location>
</feature>
<evidence type="ECO:0000259" key="5">
    <source>
        <dbReference type="PROSITE" id="PS50893"/>
    </source>
</evidence>